<proteinExistence type="predicted"/>
<evidence type="ECO:0000313" key="3">
    <source>
        <dbReference type="Proteomes" id="UP001140091"/>
    </source>
</evidence>
<dbReference type="EMBL" id="JANBPK010001499">
    <property type="protein sequence ID" value="KAJ2922299.1"/>
    <property type="molecule type" value="Genomic_DNA"/>
</dbReference>
<reference evidence="2" key="1">
    <citation type="submission" date="2022-06" db="EMBL/GenBank/DDBJ databases">
        <title>Genome Sequence of Candolleomyces eurysporus.</title>
        <authorList>
            <person name="Buettner E."/>
        </authorList>
    </citation>
    <scope>NUCLEOTIDE SEQUENCE</scope>
    <source>
        <strain evidence="2">VTCC 930004</strain>
    </source>
</reference>
<dbReference type="AlphaFoldDB" id="A0A9W8MB79"/>
<comment type="caution">
    <text evidence="2">The sequence shown here is derived from an EMBL/GenBank/DDBJ whole genome shotgun (WGS) entry which is preliminary data.</text>
</comment>
<organism evidence="2 3">
    <name type="scientific">Candolleomyces eurysporus</name>
    <dbReference type="NCBI Taxonomy" id="2828524"/>
    <lineage>
        <taxon>Eukaryota</taxon>
        <taxon>Fungi</taxon>
        <taxon>Dikarya</taxon>
        <taxon>Basidiomycota</taxon>
        <taxon>Agaricomycotina</taxon>
        <taxon>Agaricomycetes</taxon>
        <taxon>Agaricomycetidae</taxon>
        <taxon>Agaricales</taxon>
        <taxon>Agaricineae</taxon>
        <taxon>Psathyrellaceae</taxon>
        <taxon>Candolleomyces</taxon>
    </lineage>
</organism>
<keyword evidence="3" id="KW-1185">Reference proteome</keyword>
<evidence type="ECO:0000313" key="2">
    <source>
        <dbReference type="EMBL" id="KAJ2922299.1"/>
    </source>
</evidence>
<name>A0A9W8MB79_9AGAR</name>
<feature type="non-terminal residue" evidence="2">
    <location>
        <position position="1"/>
    </location>
</feature>
<dbReference type="Proteomes" id="UP001140091">
    <property type="component" value="Unassembled WGS sequence"/>
</dbReference>
<accession>A0A9W8MB79</accession>
<evidence type="ECO:0000256" key="1">
    <source>
        <dbReference type="SAM" id="Coils"/>
    </source>
</evidence>
<sequence length="60" mass="6555">MAKVEVELESSKRELEGLKRELEGLKAEAGKVTEKLWLLGGASRCDDVATVSPRRKGVVT</sequence>
<gene>
    <name evidence="2" type="ORF">H1R20_g14800</name>
</gene>
<protein>
    <submittedName>
        <fullName evidence="2">Uncharacterized protein</fullName>
    </submittedName>
</protein>
<keyword evidence="1" id="KW-0175">Coiled coil</keyword>
<feature type="coiled-coil region" evidence="1">
    <location>
        <begin position="1"/>
        <end position="35"/>
    </location>
</feature>